<organism evidence="1 2">
    <name type="scientific">Dictyocaulus viviparus</name>
    <name type="common">Bovine lungworm</name>
    <dbReference type="NCBI Taxonomy" id="29172"/>
    <lineage>
        <taxon>Eukaryota</taxon>
        <taxon>Metazoa</taxon>
        <taxon>Ecdysozoa</taxon>
        <taxon>Nematoda</taxon>
        <taxon>Chromadorea</taxon>
        <taxon>Rhabditida</taxon>
        <taxon>Rhabditina</taxon>
        <taxon>Rhabditomorpha</taxon>
        <taxon>Strongyloidea</taxon>
        <taxon>Metastrongylidae</taxon>
        <taxon>Dictyocaulus</taxon>
    </lineage>
</organism>
<dbReference type="EMBL" id="KN716150">
    <property type="protein sequence ID" value="KJH53727.1"/>
    <property type="molecule type" value="Genomic_DNA"/>
</dbReference>
<accession>A0A0D8YC12</accession>
<protein>
    <submittedName>
        <fullName evidence="1">Uncharacterized protein</fullName>
    </submittedName>
</protein>
<evidence type="ECO:0000313" key="1">
    <source>
        <dbReference type="EMBL" id="KJH53727.1"/>
    </source>
</evidence>
<name>A0A0D8YC12_DICVI</name>
<proteinExistence type="predicted"/>
<gene>
    <name evidence="1" type="ORF">DICVIV_00156</name>
</gene>
<keyword evidence="2" id="KW-1185">Reference proteome</keyword>
<dbReference type="Proteomes" id="UP000053766">
    <property type="component" value="Unassembled WGS sequence"/>
</dbReference>
<dbReference type="AlphaFoldDB" id="A0A0D8YC12"/>
<reference evidence="2" key="2">
    <citation type="journal article" date="2016" name="Sci. Rep.">
        <title>Dictyocaulus viviparus genome, variome and transcriptome elucidate lungworm biology and support future intervention.</title>
        <authorList>
            <person name="McNulty S.N."/>
            <person name="Strube C."/>
            <person name="Rosa B.A."/>
            <person name="Martin J.C."/>
            <person name="Tyagi R."/>
            <person name="Choi Y.J."/>
            <person name="Wang Q."/>
            <person name="Hallsworth Pepin K."/>
            <person name="Zhang X."/>
            <person name="Ozersky P."/>
            <person name="Wilson R.K."/>
            <person name="Sternberg P.W."/>
            <person name="Gasser R.B."/>
            <person name="Mitreva M."/>
        </authorList>
    </citation>
    <scope>NUCLEOTIDE SEQUENCE [LARGE SCALE GENOMIC DNA]</scope>
    <source>
        <strain evidence="2">HannoverDv2000</strain>
    </source>
</reference>
<evidence type="ECO:0000313" key="2">
    <source>
        <dbReference type="Proteomes" id="UP000053766"/>
    </source>
</evidence>
<reference evidence="1 2" key="1">
    <citation type="submission" date="2013-11" db="EMBL/GenBank/DDBJ databases">
        <title>Draft genome of the bovine lungworm Dictyocaulus viviparus.</title>
        <authorList>
            <person name="Mitreva M."/>
        </authorList>
    </citation>
    <scope>NUCLEOTIDE SEQUENCE [LARGE SCALE GENOMIC DNA]</scope>
    <source>
        <strain evidence="1 2">HannoverDv2000</strain>
    </source>
</reference>
<sequence length="90" mass="10302">MSDFEAKITSNIREVIVRDTSFARAFITHKPSANLFLYSYDDIEIPAPQNFDKCSYERNPLDIFCIESRILIGLILYAEILKELAMGTHG</sequence>